<evidence type="ECO:0000259" key="8">
    <source>
        <dbReference type="PROSITE" id="PS50217"/>
    </source>
</evidence>
<evidence type="ECO:0000256" key="5">
    <source>
        <dbReference type="ARBA" id="ARBA00023242"/>
    </source>
</evidence>
<dbReference type="FunFam" id="1.20.5.170:FF:000020">
    <property type="entry name" value="BZIP transcription factor"/>
    <property type="match status" value="1"/>
</dbReference>
<dbReference type="PROSITE" id="PS00036">
    <property type="entry name" value="BZIP_BASIC"/>
    <property type="match status" value="1"/>
</dbReference>
<organism evidence="9 10">
    <name type="scientific">Tripterygium wilfordii</name>
    <name type="common">Thunder God vine</name>
    <dbReference type="NCBI Taxonomy" id="458696"/>
    <lineage>
        <taxon>Eukaryota</taxon>
        <taxon>Viridiplantae</taxon>
        <taxon>Streptophyta</taxon>
        <taxon>Embryophyta</taxon>
        <taxon>Tracheophyta</taxon>
        <taxon>Spermatophyta</taxon>
        <taxon>Magnoliopsida</taxon>
        <taxon>eudicotyledons</taxon>
        <taxon>Gunneridae</taxon>
        <taxon>Pentapetalae</taxon>
        <taxon>rosids</taxon>
        <taxon>fabids</taxon>
        <taxon>Celastrales</taxon>
        <taxon>Celastraceae</taxon>
        <taxon>Tripterygium</taxon>
    </lineage>
</organism>
<dbReference type="Pfam" id="PF00170">
    <property type="entry name" value="bZIP_1"/>
    <property type="match status" value="1"/>
</dbReference>
<evidence type="ECO:0000256" key="4">
    <source>
        <dbReference type="ARBA" id="ARBA00023163"/>
    </source>
</evidence>
<dbReference type="Proteomes" id="UP000593562">
    <property type="component" value="Unassembled WGS sequence"/>
</dbReference>
<keyword evidence="10" id="KW-1185">Reference proteome</keyword>
<evidence type="ECO:0000256" key="3">
    <source>
        <dbReference type="ARBA" id="ARBA00023125"/>
    </source>
</evidence>
<keyword evidence="5" id="KW-0539">Nucleus</keyword>
<dbReference type="AlphaFoldDB" id="A0A7J7DTJ2"/>
<feature type="domain" description="BZIP" evidence="8">
    <location>
        <begin position="74"/>
        <end position="137"/>
    </location>
</feature>
<dbReference type="InterPro" id="IPR046347">
    <property type="entry name" value="bZIP_sf"/>
</dbReference>
<dbReference type="PROSITE" id="PS50217">
    <property type="entry name" value="BZIP"/>
    <property type="match status" value="1"/>
</dbReference>
<dbReference type="SUPFAM" id="SSF57959">
    <property type="entry name" value="Leucine zipper domain"/>
    <property type="match status" value="1"/>
</dbReference>
<dbReference type="InterPro" id="IPR004827">
    <property type="entry name" value="bZIP"/>
</dbReference>
<keyword evidence="6" id="KW-0175">Coiled coil</keyword>
<dbReference type="Gene3D" id="1.20.5.170">
    <property type="match status" value="1"/>
</dbReference>
<feature type="region of interest" description="Disordered" evidence="7">
    <location>
        <begin position="40"/>
        <end position="69"/>
    </location>
</feature>
<comment type="subcellular location">
    <subcellularLocation>
        <location evidence="1">Nucleus</location>
    </subcellularLocation>
</comment>
<sequence>MLSTIPAMFSSETMIGNPFPSFENGFTPWDCSDFFSSVDQLSPKPVGSSSGSEEPNRTVNSDDSNREDLSLKIDERKRRRMISNRESARRSRMRKQKHLENLRNQVNRLKMENRELTNRLRFVLHHVQRIRMDNDRLITEHSILRQKLSNIHQMLALRQLQQQFTLTWPCNSTNITTT</sequence>
<feature type="coiled-coil region" evidence="6">
    <location>
        <begin position="85"/>
        <end position="119"/>
    </location>
</feature>
<dbReference type="GO" id="GO:0000976">
    <property type="term" value="F:transcription cis-regulatory region binding"/>
    <property type="evidence" value="ECO:0007669"/>
    <property type="project" value="TreeGrafter"/>
</dbReference>
<keyword evidence="2" id="KW-0805">Transcription regulation</keyword>
<gene>
    <name evidence="9" type="ORF">HS088_TW03G00013</name>
</gene>
<evidence type="ECO:0000313" key="9">
    <source>
        <dbReference type="EMBL" id="KAF5749688.1"/>
    </source>
</evidence>
<dbReference type="OrthoDB" id="551672at2759"/>
<feature type="compositionally biased region" description="Polar residues" evidence="7">
    <location>
        <begin position="47"/>
        <end position="62"/>
    </location>
</feature>
<dbReference type="GO" id="GO:0045893">
    <property type="term" value="P:positive regulation of DNA-templated transcription"/>
    <property type="evidence" value="ECO:0007669"/>
    <property type="project" value="TreeGrafter"/>
</dbReference>
<accession>A0A7J7DTJ2</accession>
<comment type="caution">
    <text evidence="9">The sequence shown here is derived from an EMBL/GenBank/DDBJ whole genome shotgun (WGS) entry which is preliminary data.</text>
</comment>
<dbReference type="PANTHER" id="PTHR45764:SF21">
    <property type="entry name" value="OS03G0770000 PROTEIN"/>
    <property type="match status" value="1"/>
</dbReference>
<evidence type="ECO:0000256" key="7">
    <source>
        <dbReference type="SAM" id="MobiDB-lite"/>
    </source>
</evidence>
<dbReference type="SMART" id="SM00338">
    <property type="entry name" value="BRLZ"/>
    <property type="match status" value="1"/>
</dbReference>
<dbReference type="GO" id="GO:0046982">
    <property type="term" value="F:protein heterodimerization activity"/>
    <property type="evidence" value="ECO:0007669"/>
    <property type="project" value="UniProtKB-ARBA"/>
</dbReference>
<dbReference type="CDD" id="cd14702">
    <property type="entry name" value="bZIP_plant_GBF1"/>
    <property type="match status" value="1"/>
</dbReference>
<reference evidence="9 10" key="1">
    <citation type="journal article" date="2020" name="Nat. Commun.">
        <title>Genome of Tripterygium wilfordii and identification of cytochrome P450 involved in triptolide biosynthesis.</title>
        <authorList>
            <person name="Tu L."/>
            <person name="Su P."/>
            <person name="Zhang Z."/>
            <person name="Gao L."/>
            <person name="Wang J."/>
            <person name="Hu T."/>
            <person name="Zhou J."/>
            <person name="Zhang Y."/>
            <person name="Zhao Y."/>
            <person name="Liu Y."/>
            <person name="Song Y."/>
            <person name="Tong Y."/>
            <person name="Lu Y."/>
            <person name="Yang J."/>
            <person name="Xu C."/>
            <person name="Jia M."/>
            <person name="Peters R.J."/>
            <person name="Huang L."/>
            <person name="Gao W."/>
        </authorList>
    </citation>
    <scope>NUCLEOTIDE SEQUENCE [LARGE SCALE GENOMIC DNA]</scope>
    <source>
        <strain evidence="10">cv. XIE 37</strain>
        <tissue evidence="9">Leaf</tissue>
    </source>
</reference>
<keyword evidence="4" id="KW-0804">Transcription</keyword>
<name>A0A7J7DTJ2_TRIWF</name>
<dbReference type="InterPro" id="IPR045314">
    <property type="entry name" value="bZIP_plant_GBF1"/>
</dbReference>
<keyword evidence="3" id="KW-0238">DNA-binding</keyword>
<evidence type="ECO:0000256" key="2">
    <source>
        <dbReference type="ARBA" id="ARBA00023015"/>
    </source>
</evidence>
<proteinExistence type="predicted"/>
<evidence type="ECO:0000256" key="1">
    <source>
        <dbReference type="ARBA" id="ARBA00004123"/>
    </source>
</evidence>
<evidence type="ECO:0000256" key="6">
    <source>
        <dbReference type="SAM" id="Coils"/>
    </source>
</evidence>
<dbReference type="EMBL" id="JAAARO010000003">
    <property type="protein sequence ID" value="KAF5749688.1"/>
    <property type="molecule type" value="Genomic_DNA"/>
</dbReference>
<dbReference type="GO" id="GO:0003700">
    <property type="term" value="F:DNA-binding transcription factor activity"/>
    <property type="evidence" value="ECO:0007669"/>
    <property type="project" value="InterPro"/>
</dbReference>
<dbReference type="GO" id="GO:0005634">
    <property type="term" value="C:nucleus"/>
    <property type="evidence" value="ECO:0007669"/>
    <property type="project" value="UniProtKB-SubCell"/>
</dbReference>
<dbReference type="PANTHER" id="PTHR45764">
    <property type="entry name" value="BZIP TRANSCRIPTION FACTOR 44"/>
    <property type="match status" value="1"/>
</dbReference>
<dbReference type="InParanoid" id="A0A7J7DTJ2"/>
<protein>
    <recommendedName>
        <fullName evidence="8">BZIP domain-containing protein</fullName>
    </recommendedName>
</protein>
<evidence type="ECO:0000313" key="10">
    <source>
        <dbReference type="Proteomes" id="UP000593562"/>
    </source>
</evidence>